<feature type="transmembrane region" description="Helical" evidence="6">
    <location>
        <begin position="158"/>
        <end position="183"/>
    </location>
</feature>
<evidence type="ECO:0000259" key="7">
    <source>
        <dbReference type="Pfam" id="PF01292"/>
    </source>
</evidence>
<dbReference type="GO" id="GO:0009055">
    <property type="term" value="F:electron transfer activity"/>
    <property type="evidence" value="ECO:0007669"/>
    <property type="project" value="InterPro"/>
</dbReference>
<dbReference type="GO" id="GO:0022904">
    <property type="term" value="P:respiratory electron transport chain"/>
    <property type="evidence" value="ECO:0007669"/>
    <property type="project" value="InterPro"/>
</dbReference>
<keyword evidence="3 6" id="KW-0812">Transmembrane</keyword>
<dbReference type="GO" id="GO:0020037">
    <property type="term" value="F:heme binding"/>
    <property type="evidence" value="ECO:0007669"/>
    <property type="project" value="TreeGrafter"/>
</dbReference>
<dbReference type="OrthoDB" id="1117555at2"/>
<evidence type="ECO:0000256" key="4">
    <source>
        <dbReference type="ARBA" id="ARBA00022989"/>
    </source>
</evidence>
<organism evidence="8 9">
    <name type="scientific">Chromatium okenii</name>
    <dbReference type="NCBI Taxonomy" id="61644"/>
    <lineage>
        <taxon>Bacteria</taxon>
        <taxon>Pseudomonadati</taxon>
        <taxon>Pseudomonadota</taxon>
        <taxon>Gammaproteobacteria</taxon>
        <taxon>Chromatiales</taxon>
        <taxon>Chromatiaceae</taxon>
        <taxon>Chromatium</taxon>
    </lineage>
</organism>
<dbReference type="AlphaFoldDB" id="A0A2S7XR83"/>
<feature type="transmembrane region" description="Helical" evidence="6">
    <location>
        <begin position="123"/>
        <end position="146"/>
    </location>
</feature>
<gene>
    <name evidence="8" type="ORF">CXB77_09540</name>
</gene>
<dbReference type="InterPro" id="IPR016174">
    <property type="entry name" value="Di-haem_cyt_TM"/>
</dbReference>
<evidence type="ECO:0000313" key="9">
    <source>
        <dbReference type="Proteomes" id="UP000239936"/>
    </source>
</evidence>
<dbReference type="Proteomes" id="UP000239936">
    <property type="component" value="Unassembled WGS sequence"/>
</dbReference>
<evidence type="ECO:0000256" key="1">
    <source>
        <dbReference type="ARBA" id="ARBA00004651"/>
    </source>
</evidence>
<evidence type="ECO:0000256" key="6">
    <source>
        <dbReference type="SAM" id="Phobius"/>
    </source>
</evidence>
<feature type="transmembrane region" description="Helical" evidence="6">
    <location>
        <begin position="20"/>
        <end position="40"/>
    </location>
</feature>
<reference evidence="8 9" key="1">
    <citation type="submission" date="2018-01" db="EMBL/GenBank/DDBJ databases">
        <title>The complete genome sequence of Chromatium okenii LaCa, a purple sulfur bacterium with a turbulent life.</title>
        <authorList>
            <person name="Luedin S.M."/>
            <person name="Liechti N."/>
            <person name="Storelli N."/>
            <person name="Danza F."/>
            <person name="Wittwer M."/>
            <person name="Pothier J.F."/>
            <person name="Tonolla M.A."/>
        </authorList>
    </citation>
    <scope>NUCLEOTIDE SEQUENCE [LARGE SCALE GENOMIC DNA]</scope>
    <source>
        <strain evidence="8 9">LaCa</strain>
    </source>
</reference>
<protein>
    <submittedName>
        <fullName evidence="8">Cytochrome B</fullName>
    </submittedName>
</protein>
<accession>A0A2S7XR83</accession>
<name>A0A2S7XR83_9GAMM</name>
<proteinExistence type="predicted"/>
<comment type="subcellular location">
    <subcellularLocation>
        <location evidence="1">Cell membrane</location>
        <topology evidence="1">Multi-pass membrane protein</topology>
    </subcellularLocation>
</comment>
<dbReference type="InterPro" id="IPR011577">
    <property type="entry name" value="Cyt_b561_bac/Ni-Hgenase"/>
</dbReference>
<dbReference type="GO" id="GO:0005886">
    <property type="term" value="C:plasma membrane"/>
    <property type="evidence" value="ECO:0007669"/>
    <property type="project" value="UniProtKB-SubCell"/>
</dbReference>
<feature type="transmembrane region" description="Helical" evidence="6">
    <location>
        <begin position="52"/>
        <end position="71"/>
    </location>
</feature>
<dbReference type="Gene3D" id="1.20.950.20">
    <property type="entry name" value="Transmembrane di-heme cytochromes, Chain C"/>
    <property type="match status" value="1"/>
</dbReference>
<evidence type="ECO:0000313" key="8">
    <source>
        <dbReference type="EMBL" id="PQJ96063.1"/>
    </source>
</evidence>
<dbReference type="RefSeq" id="WP_105073700.1">
    <property type="nucleotide sequence ID" value="NZ_PPGH01000035.1"/>
</dbReference>
<evidence type="ECO:0000256" key="3">
    <source>
        <dbReference type="ARBA" id="ARBA00022692"/>
    </source>
</evidence>
<dbReference type="SUPFAM" id="SSF81342">
    <property type="entry name" value="Transmembrane di-heme cytochromes"/>
    <property type="match status" value="1"/>
</dbReference>
<dbReference type="InterPro" id="IPR051542">
    <property type="entry name" value="Hydrogenase_cytochrome"/>
</dbReference>
<dbReference type="PANTHER" id="PTHR30485:SF1">
    <property type="entry name" value="CYTOCHROME YDHU-RELATED"/>
    <property type="match status" value="1"/>
</dbReference>
<feature type="domain" description="Cytochrome b561 bacterial/Ni-hydrogenase" evidence="7">
    <location>
        <begin position="7"/>
        <end position="198"/>
    </location>
</feature>
<keyword evidence="4 6" id="KW-1133">Transmembrane helix</keyword>
<keyword evidence="9" id="KW-1185">Reference proteome</keyword>
<dbReference type="PANTHER" id="PTHR30485">
    <property type="entry name" value="NI/FE-HYDROGENASE 1 B-TYPE CYTOCHROME SUBUNIT"/>
    <property type="match status" value="1"/>
</dbReference>
<comment type="caution">
    <text evidence="8">The sequence shown here is derived from an EMBL/GenBank/DDBJ whole genome shotgun (WGS) entry which is preliminary data.</text>
</comment>
<evidence type="ECO:0000256" key="2">
    <source>
        <dbReference type="ARBA" id="ARBA00022475"/>
    </source>
</evidence>
<dbReference type="EMBL" id="PPGH01000035">
    <property type="protein sequence ID" value="PQJ96063.1"/>
    <property type="molecule type" value="Genomic_DNA"/>
</dbReference>
<evidence type="ECO:0000256" key="5">
    <source>
        <dbReference type="ARBA" id="ARBA00023136"/>
    </source>
</evidence>
<dbReference type="Pfam" id="PF01292">
    <property type="entry name" value="Ni_hydr_CYTB"/>
    <property type="match status" value="1"/>
</dbReference>
<keyword evidence="2" id="KW-1003">Cell membrane</keyword>
<keyword evidence="5 6" id="KW-0472">Membrane</keyword>
<sequence length="209" mass="23947">MIALYLYPRWVRIWHWFNALLFAVMMWSGASLHFAGSSWLLDFSVARPMHNITGILLTFGWIGFVIGNVMTDNGRHYRVHWRGFIERLITQGRYYAVGIFNNEPHPFHPSIEVKLNTLQQTSYLAVMYGLMPLLILSGGAFLFSMYLPETLFGLGSVWVVAMAHLTVAYCLALFVVVHLYIITTGETVTTNLRAMISGWHRETEQEIAE</sequence>